<organism evidence="1 2">
    <name type="scientific">Tibeticola sediminis</name>
    <dbReference type="NCBI Taxonomy" id="1917811"/>
    <lineage>
        <taxon>Bacteria</taxon>
        <taxon>Pseudomonadati</taxon>
        <taxon>Pseudomonadota</taxon>
        <taxon>Betaproteobacteria</taxon>
        <taxon>Burkholderiales</taxon>
        <taxon>Comamonadaceae</taxon>
        <taxon>Tibeticola</taxon>
    </lineage>
</organism>
<evidence type="ECO:0000313" key="2">
    <source>
        <dbReference type="Proteomes" id="UP000272193"/>
    </source>
</evidence>
<dbReference type="EMBL" id="RKQL01000007">
    <property type="protein sequence ID" value="RPE63065.1"/>
    <property type="molecule type" value="Genomic_DNA"/>
</dbReference>
<keyword evidence="2" id="KW-1185">Reference proteome</keyword>
<protein>
    <submittedName>
        <fullName evidence="1">Uncharacterized protein</fullName>
    </submittedName>
</protein>
<dbReference type="Proteomes" id="UP000272193">
    <property type="component" value="Unassembled WGS sequence"/>
</dbReference>
<name>A0A3N4U424_9BURK</name>
<accession>A0A3N4U424</accession>
<sequence>MTTPAQLLTDYQTLCGTRAGSELPRMHAAGLQQRQQSFDGHAELWAAFSAHAPVMGWLQFQSHQLAFHDGLPHPAPEWGLLLQAEAVTADKLSLSVHRPPSGGWTLIESQHLPQGDLLCDCVHHLAHDPRLDRLRYRRYWRLDPELGAVQAAACFIGFGHHDAKGACE</sequence>
<reference evidence="1 2" key="1">
    <citation type="submission" date="2018-11" db="EMBL/GenBank/DDBJ databases">
        <title>Genomic Encyclopedia of Type Strains, Phase IV (KMG-IV): sequencing the most valuable type-strain genomes for metagenomic binning, comparative biology and taxonomic classification.</title>
        <authorList>
            <person name="Goeker M."/>
        </authorList>
    </citation>
    <scope>NUCLEOTIDE SEQUENCE [LARGE SCALE GENOMIC DNA]</scope>
    <source>
        <strain evidence="1 2">DSM 101684</strain>
    </source>
</reference>
<dbReference type="RefSeq" id="WP_124224161.1">
    <property type="nucleotide sequence ID" value="NZ_RKQL01000007.1"/>
</dbReference>
<gene>
    <name evidence="1" type="ORF">EDC62_2530</name>
</gene>
<evidence type="ECO:0000313" key="1">
    <source>
        <dbReference type="EMBL" id="RPE63065.1"/>
    </source>
</evidence>
<dbReference type="AlphaFoldDB" id="A0A3N4U424"/>
<proteinExistence type="predicted"/>
<comment type="caution">
    <text evidence="1">The sequence shown here is derived from an EMBL/GenBank/DDBJ whole genome shotgun (WGS) entry which is preliminary data.</text>
</comment>